<keyword evidence="1" id="KW-0732">Signal</keyword>
<evidence type="ECO:0000256" key="1">
    <source>
        <dbReference type="SAM" id="SignalP"/>
    </source>
</evidence>
<dbReference type="EMBL" id="HBUF01265749">
    <property type="protein sequence ID" value="CAG6684076.1"/>
    <property type="molecule type" value="Transcribed_RNA"/>
</dbReference>
<organism evidence="2">
    <name type="scientific">Cacopsylla melanoneura</name>
    <dbReference type="NCBI Taxonomy" id="428564"/>
    <lineage>
        <taxon>Eukaryota</taxon>
        <taxon>Metazoa</taxon>
        <taxon>Ecdysozoa</taxon>
        <taxon>Arthropoda</taxon>
        <taxon>Hexapoda</taxon>
        <taxon>Insecta</taxon>
        <taxon>Pterygota</taxon>
        <taxon>Neoptera</taxon>
        <taxon>Paraneoptera</taxon>
        <taxon>Hemiptera</taxon>
        <taxon>Sternorrhyncha</taxon>
        <taxon>Psylloidea</taxon>
        <taxon>Psyllidae</taxon>
        <taxon>Psyllinae</taxon>
        <taxon>Cacopsylla</taxon>
    </lineage>
</organism>
<name>A0A8D8TBR9_9HEMI</name>
<reference evidence="2" key="1">
    <citation type="submission" date="2021-05" db="EMBL/GenBank/DDBJ databases">
        <authorList>
            <person name="Alioto T."/>
            <person name="Alioto T."/>
            <person name="Gomez Garrido J."/>
        </authorList>
    </citation>
    <scope>NUCLEOTIDE SEQUENCE</scope>
</reference>
<proteinExistence type="predicted"/>
<feature type="signal peptide" evidence="1">
    <location>
        <begin position="1"/>
        <end position="23"/>
    </location>
</feature>
<feature type="chain" id="PRO_5034871320" evidence="1">
    <location>
        <begin position="24"/>
        <end position="184"/>
    </location>
</feature>
<sequence length="184" mass="20827">MSSDRTIMSLGVILFALMVATEGAPTQNFNVLIISYIRNKGIYPNMMEDIKTEMGENKAVDQIRGIARNQTKKVLNTADNNNASNTYIHYEVIEAMKNKVQKVLVEKEKLVRYEDADLIFSYFIKSFGKDINEEIEKVIHENKHGHVNETTERMEHNTTTKASGSSKQSVSCALAILLISFFCL</sequence>
<accession>A0A8D8TBR9</accession>
<evidence type="ECO:0000313" key="2">
    <source>
        <dbReference type="EMBL" id="CAG6684076.1"/>
    </source>
</evidence>
<dbReference type="AlphaFoldDB" id="A0A8D8TBR9"/>
<protein>
    <submittedName>
        <fullName evidence="2">Uncharacterized protein</fullName>
    </submittedName>
</protein>